<dbReference type="OrthoDB" id="3733680at2"/>
<proteinExistence type="predicted"/>
<evidence type="ECO:0000256" key="2">
    <source>
        <dbReference type="SAM" id="Phobius"/>
    </source>
</evidence>
<protein>
    <recommendedName>
        <fullName evidence="5">Trp biosynthesis-associated membrane protein</fullName>
    </recommendedName>
</protein>
<feature type="transmembrane region" description="Helical" evidence="2">
    <location>
        <begin position="120"/>
        <end position="141"/>
    </location>
</feature>
<dbReference type="EMBL" id="NMVQ01000034">
    <property type="protein sequence ID" value="OYO19254.1"/>
    <property type="molecule type" value="Genomic_DNA"/>
</dbReference>
<feature type="region of interest" description="Disordered" evidence="1">
    <location>
        <begin position="159"/>
        <end position="204"/>
    </location>
</feature>
<keyword evidence="4" id="KW-1185">Reference proteome</keyword>
<evidence type="ECO:0000256" key="1">
    <source>
        <dbReference type="SAM" id="MobiDB-lite"/>
    </source>
</evidence>
<comment type="caution">
    <text evidence="3">The sequence shown here is derived from an EMBL/GenBank/DDBJ whole genome shotgun (WGS) entry which is preliminary data.</text>
</comment>
<feature type="transmembrane region" description="Helical" evidence="2">
    <location>
        <begin position="16"/>
        <end position="38"/>
    </location>
</feature>
<reference evidence="3 4" key="1">
    <citation type="submission" date="2017-07" db="EMBL/GenBank/DDBJ databases">
        <title>Draft whole genome sequences of clinical Proprionibacteriaceae strains.</title>
        <authorList>
            <person name="Bernier A.-M."/>
            <person name="Bernard K."/>
            <person name="Domingo M.-C."/>
        </authorList>
    </citation>
    <scope>NUCLEOTIDE SEQUENCE [LARGE SCALE GENOMIC DNA]</scope>
    <source>
        <strain evidence="3 4">NML 130396</strain>
    </source>
</reference>
<keyword evidence="2" id="KW-0812">Transmembrane</keyword>
<evidence type="ECO:0000313" key="3">
    <source>
        <dbReference type="EMBL" id="OYO19254.1"/>
    </source>
</evidence>
<accession>A0A255H020</accession>
<sequence length="204" mass="21189">MAESPRAGSAGRRTRAYALGGLALGSLLGLVLSSVPWQAAGEFRVSGNEYTGSLAVVLAAVVAAGTLLALLLRPVGRRILAVPLALAGIGMLLTGLPVVGRGPTRRELAEGTFVVGGETAAPWAYAVCGLIVLAAALLMLLRAQTWPRPADRFDRQRVAAETTADDDPNEVWKALDAGHDPTVDDPAEPPSAGPDDRPGPDRRE</sequence>
<name>A0A255H020_9ACTN</name>
<dbReference type="RefSeq" id="WP_094364550.1">
    <property type="nucleotide sequence ID" value="NZ_NMVQ01000034.1"/>
</dbReference>
<gene>
    <name evidence="3" type="ORF">CGZ93_12765</name>
</gene>
<dbReference type="Proteomes" id="UP000216311">
    <property type="component" value="Unassembled WGS sequence"/>
</dbReference>
<organism evidence="3 4">
    <name type="scientific">Enemella dayhoffiae</name>
    <dbReference type="NCBI Taxonomy" id="2016507"/>
    <lineage>
        <taxon>Bacteria</taxon>
        <taxon>Bacillati</taxon>
        <taxon>Actinomycetota</taxon>
        <taxon>Actinomycetes</taxon>
        <taxon>Propionibacteriales</taxon>
        <taxon>Propionibacteriaceae</taxon>
        <taxon>Enemella</taxon>
    </lineage>
</organism>
<dbReference type="AlphaFoldDB" id="A0A255H020"/>
<evidence type="ECO:0008006" key="5">
    <source>
        <dbReference type="Google" id="ProtNLM"/>
    </source>
</evidence>
<dbReference type="Pfam" id="PF09534">
    <property type="entry name" value="Trp_oprn_chp"/>
    <property type="match status" value="1"/>
</dbReference>
<keyword evidence="2" id="KW-0472">Membrane</keyword>
<feature type="transmembrane region" description="Helical" evidence="2">
    <location>
        <begin position="50"/>
        <end position="72"/>
    </location>
</feature>
<dbReference type="InterPro" id="IPR019051">
    <property type="entry name" value="Trp_biosyn_TM_oprn/chp"/>
</dbReference>
<feature type="transmembrane region" description="Helical" evidence="2">
    <location>
        <begin position="79"/>
        <end position="100"/>
    </location>
</feature>
<feature type="compositionally biased region" description="Basic and acidic residues" evidence="1">
    <location>
        <begin position="194"/>
        <end position="204"/>
    </location>
</feature>
<evidence type="ECO:0000313" key="4">
    <source>
        <dbReference type="Proteomes" id="UP000216311"/>
    </source>
</evidence>
<keyword evidence="2" id="KW-1133">Transmembrane helix</keyword>